<name>A0A0N4VKY5_ENTVE</name>
<evidence type="ECO:0000313" key="2">
    <source>
        <dbReference type="Proteomes" id="UP000274131"/>
    </source>
</evidence>
<reference evidence="3" key="1">
    <citation type="submission" date="2017-02" db="UniProtKB">
        <authorList>
            <consortium name="WormBaseParasite"/>
        </authorList>
    </citation>
    <scope>IDENTIFICATION</scope>
</reference>
<dbReference type="EMBL" id="UXUI01011247">
    <property type="protein sequence ID" value="VDD96080.1"/>
    <property type="molecule type" value="Genomic_DNA"/>
</dbReference>
<reference evidence="1 2" key="2">
    <citation type="submission" date="2018-10" db="EMBL/GenBank/DDBJ databases">
        <authorList>
            <consortium name="Pathogen Informatics"/>
        </authorList>
    </citation>
    <scope>NUCLEOTIDE SEQUENCE [LARGE SCALE GENOMIC DNA]</scope>
</reference>
<dbReference type="STRING" id="51028.A0A0N4VKY5"/>
<protein>
    <submittedName>
        <fullName evidence="3">FLYWCH-type domain-containing protein</fullName>
    </submittedName>
</protein>
<evidence type="ECO:0000313" key="1">
    <source>
        <dbReference type="EMBL" id="VDD96080.1"/>
    </source>
</evidence>
<accession>A0A0N4VKY5</accession>
<proteinExistence type="predicted"/>
<dbReference type="OrthoDB" id="10508958at2759"/>
<sequence>MASDERVADESTKYLELCTKGIVLQRVKRGRLTPSYRVYLQDQKWFCYCSSGFWKCVPTKLKSVLCLSDVLTE</sequence>
<keyword evidence="2" id="KW-1185">Reference proteome</keyword>
<dbReference type="AlphaFoldDB" id="A0A0N4VKY5"/>
<dbReference type="WBParaSite" id="EVEC_0001153201-mRNA-1">
    <property type="protein sequence ID" value="EVEC_0001153201-mRNA-1"/>
    <property type="gene ID" value="EVEC_0001153201"/>
</dbReference>
<organism evidence="3">
    <name type="scientific">Enterobius vermicularis</name>
    <name type="common">Human pinworm</name>
    <dbReference type="NCBI Taxonomy" id="51028"/>
    <lineage>
        <taxon>Eukaryota</taxon>
        <taxon>Metazoa</taxon>
        <taxon>Ecdysozoa</taxon>
        <taxon>Nematoda</taxon>
        <taxon>Chromadorea</taxon>
        <taxon>Rhabditida</taxon>
        <taxon>Spirurina</taxon>
        <taxon>Oxyuridomorpha</taxon>
        <taxon>Oxyuroidea</taxon>
        <taxon>Oxyuridae</taxon>
        <taxon>Enterobius</taxon>
    </lineage>
</organism>
<dbReference type="Proteomes" id="UP000274131">
    <property type="component" value="Unassembled WGS sequence"/>
</dbReference>
<evidence type="ECO:0000313" key="3">
    <source>
        <dbReference type="WBParaSite" id="EVEC_0001153201-mRNA-1"/>
    </source>
</evidence>
<gene>
    <name evidence="1" type="ORF">EVEC_LOCUS10831</name>
</gene>